<dbReference type="SUPFAM" id="SSF46938">
    <property type="entry name" value="CRAL/TRIO N-terminal domain"/>
    <property type="match status" value="1"/>
</dbReference>
<dbReference type="Gene3D" id="3.40.525.10">
    <property type="entry name" value="CRAL-TRIO lipid binding domain"/>
    <property type="match status" value="1"/>
</dbReference>
<feature type="domain" description="CRAL-TRIO" evidence="1">
    <location>
        <begin position="90"/>
        <end position="255"/>
    </location>
</feature>
<dbReference type="InterPro" id="IPR036865">
    <property type="entry name" value="CRAL-TRIO_dom_sf"/>
</dbReference>
<dbReference type="OMA" id="EALDYWR"/>
<dbReference type="PANTHER" id="PTHR10174:SF216">
    <property type="entry name" value="CRAL-TRIO DOMAIN-CONTAINING PROTEIN-RELATED"/>
    <property type="match status" value="1"/>
</dbReference>
<evidence type="ECO:0000313" key="2">
    <source>
        <dbReference type="EMBL" id="ALC45846.1"/>
    </source>
</evidence>
<dbReference type="CDD" id="cd00170">
    <property type="entry name" value="SEC14"/>
    <property type="match status" value="1"/>
</dbReference>
<dbReference type="PRINTS" id="PR00180">
    <property type="entry name" value="CRETINALDHBP"/>
</dbReference>
<dbReference type="GO" id="GO:1902936">
    <property type="term" value="F:phosphatidylinositol bisphosphate binding"/>
    <property type="evidence" value="ECO:0007669"/>
    <property type="project" value="TreeGrafter"/>
</dbReference>
<dbReference type="AlphaFoldDB" id="A0A0M4EHI9"/>
<dbReference type="GO" id="GO:0016020">
    <property type="term" value="C:membrane"/>
    <property type="evidence" value="ECO:0007669"/>
    <property type="project" value="TreeGrafter"/>
</dbReference>
<dbReference type="Gene3D" id="1.10.8.20">
    <property type="entry name" value="N-terminal domain of phosphatidylinositol transfer protein sec14p"/>
    <property type="match status" value="1"/>
</dbReference>
<dbReference type="SMR" id="A0A0M4EHI9"/>
<dbReference type="EMBL" id="CP012526">
    <property type="protein sequence ID" value="ALC45846.1"/>
    <property type="molecule type" value="Genomic_DNA"/>
</dbReference>
<gene>
    <name evidence="2" type="ORF">Dbus_chr3Rg596</name>
</gene>
<dbReference type="PROSITE" id="PS50191">
    <property type="entry name" value="CRAL_TRIO"/>
    <property type="match status" value="1"/>
</dbReference>
<sequence length="310" mass="35488">MSRLRALEPTLAALAQSECNEQQTLRADYINELQTWIEKSAHLQASTDEQLLLAFLRRCRFSLEETKRRIDNYYALRNSFPDVLCNRQVDEALLTQFDRGIHLIPALPIDANGPRLIFSQFSKVDPKASNPREAFKLAFMLFELLALQCDNASIAGLYWIVDAGDCSLEQMLQYDPFLLKKTFMLVEQCLPLRFAEIHVVNMISAGLKVFNFVTSFLPAKLPFKFMLHKTLEDVYEHLPREAMIAEHGGRNGSKEQVLKDWRQQLLAHREYFERDAALGTNEQLRSGQAKAWANAELAGTSGSFRKLEVD</sequence>
<protein>
    <submittedName>
        <fullName evidence="2">CG10300</fullName>
    </submittedName>
</protein>
<evidence type="ECO:0000259" key="1">
    <source>
        <dbReference type="PROSITE" id="PS50191"/>
    </source>
</evidence>
<organism evidence="2 3">
    <name type="scientific">Drosophila busckii</name>
    <name type="common">Fruit fly</name>
    <dbReference type="NCBI Taxonomy" id="30019"/>
    <lineage>
        <taxon>Eukaryota</taxon>
        <taxon>Metazoa</taxon>
        <taxon>Ecdysozoa</taxon>
        <taxon>Arthropoda</taxon>
        <taxon>Hexapoda</taxon>
        <taxon>Insecta</taxon>
        <taxon>Pterygota</taxon>
        <taxon>Neoptera</taxon>
        <taxon>Endopterygota</taxon>
        <taxon>Diptera</taxon>
        <taxon>Brachycera</taxon>
        <taxon>Muscomorpha</taxon>
        <taxon>Ephydroidea</taxon>
        <taxon>Drosophilidae</taxon>
        <taxon>Drosophila</taxon>
    </lineage>
</organism>
<dbReference type="STRING" id="30019.A0A0M4EHI9"/>
<name>A0A0M4EHI9_DROBS</name>
<keyword evidence="3" id="KW-1185">Reference proteome</keyword>
<proteinExistence type="predicted"/>
<dbReference type="OrthoDB" id="6575879at2759"/>
<dbReference type="Proteomes" id="UP000494163">
    <property type="component" value="Chromosome 3R"/>
</dbReference>
<evidence type="ECO:0000313" key="3">
    <source>
        <dbReference type="Proteomes" id="UP000494163"/>
    </source>
</evidence>
<reference evidence="2 3" key="1">
    <citation type="submission" date="2015-08" db="EMBL/GenBank/DDBJ databases">
        <title>Ancestral chromatin configuration constrains chromatin evolution on differentiating sex chromosomes in Drosophila.</title>
        <authorList>
            <person name="Zhou Q."/>
            <person name="Bachtrog D."/>
        </authorList>
    </citation>
    <scope>NUCLEOTIDE SEQUENCE [LARGE SCALE GENOMIC DNA]</scope>
    <source>
        <tissue evidence="2">Whole larvae</tissue>
    </source>
</reference>
<accession>A0A0M4EHI9</accession>
<dbReference type="InterPro" id="IPR001251">
    <property type="entry name" value="CRAL-TRIO_dom"/>
</dbReference>
<dbReference type="Gene3D" id="1.20.5.1200">
    <property type="entry name" value="Alpha-tocopherol transfer"/>
    <property type="match status" value="1"/>
</dbReference>
<dbReference type="Pfam" id="PF00650">
    <property type="entry name" value="CRAL_TRIO"/>
    <property type="match status" value="1"/>
</dbReference>
<dbReference type="InterPro" id="IPR036273">
    <property type="entry name" value="CRAL/TRIO_N_dom_sf"/>
</dbReference>
<dbReference type="PANTHER" id="PTHR10174">
    <property type="entry name" value="ALPHA-TOCOPHEROL TRANSFER PROTEIN-RELATED"/>
    <property type="match status" value="1"/>
</dbReference>
<dbReference type="SUPFAM" id="SSF52087">
    <property type="entry name" value="CRAL/TRIO domain"/>
    <property type="match status" value="1"/>
</dbReference>